<gene>
    <name evidence="8" type="primary">tolA</name>
    <name evidence="8" type="ORF">OPDIPICF_00314</name>
</gene>
<keyword evidence="9" id="KW-1185">Reference proteome</keyword>
<dbReference type="InterPro" id="IPR014161">
    <property type="entry name" value="Tol-Pal_TolA"/>
</dbReference>
<proteinExistence type="predicted"/>
<evidence type="ECO:0000256" key="1">
    <source>
        <dbReference type="ARBA" id="ARBA00004167"/>
    </source>
</evidence>
<dbReference type="SUPFAM" id="SSF74653">
    <property type="entry name" value="TolA/TonB C-terminal domain"/>
    <property type="match status" value="1"/>
</dbReference>
<evidence type="ECO:0000256" key="3">
    <source>
        <dbReference type="ARBA" id="ARBA00022989"/>
    </source>
</evidence>
<name>A0A5S9MXP4_9GAMM</name>
<comment type="subcellular location">
    <subcellularLocation>
        <location evidence="1">Membrane</location>
        <topology evidence="1">Single-pass membrane protein</topology>
    </subcellularLocation>
</comment>
<evidence type="ECO:0000313" key="9">
    <source>
        <dbReference type="Proteomes" id="UP000441399"/>
    </source>
</evidence>
<keyword evidence="5" id="KW-0175">Coiled coil</keyword>
<dbReference type="GO" id="GO:0016020">
    <property type="term" value="C:membrane"/>
    <property type="evidence" value="ECO:0007669"/>
    <property type="project" value="UniProtKB-SubCell"/>
</dbReference>
<dbReference type="AlphaFoldDB" id="A0A5S9MXP4"/>
<dbReference type="InterPro" id="IPR006260">
    <property type="entry name" value="TonB/TolA_C"/>
</dbReference>
<keyword evidence="3 7" id="KW-1133">Transmembrane helix</keyword>
<feature type="coiled-coil region" evidence="5">
    <location>
        <begin position="127"/>
        <end position="181"/>
    </location>
</feature>
<dbReference type="Proteomes" id="UP000441399">
    <property type="component" value="Unassembled WGS sequence"/>
</dbReference>
<dbReference type="NCBIfam" id="TIGR02794">
    <property type="entry name" value="tolA_full"/>
    <property type="match status" value="1"/>
</dbReference>
<evidence type="ECO:0000256" key="5">
    <source>
        <dbReference type="SAM" id="Coils"/>
    </source>
</evidence>
<dbReference type="Gene3D" id="3.30.1150.10">
    <property type="match status" value="1"/>
</dbReference>
<feature type="compositionally biased region" description="Basic residues" evidence="6">
    <location>
        <begin position="76"/>
        <end position="86"/>
    </location>
</feature>
<accession>A0A5S9MXP4</accession>
<dbReference type="GO" id="GO:0019534">
    <property type="term" value="F:toxin transmembrane transporter activity"/>
    <property type="evidence" value="ECO:0007669"/>
    <property type="project" value="InterPro"/>
</dbReference>
<keyword evidence="4 7" id="KW-0472">Membrane</keyword>
<sequence length="280" mass="31096">MIPKNQQWLKEYRLPIIITVLLHGILLVWMSADFVGESSLKTRQPKSIQATLVQRKEVAKPVPKKPIKPKVDNTAKKKAAARRKAERVKAEKARKARIAKKKADAAAKVKKQKAAKEKAAKVKTAKAKAAKEKAAKIAADKAAAQKALADAQQKAEQQAREQDLLNSIAEEESAMQGAEDETLAMSYIGVIEQTVQQNWSRPPTARNGMEVLLEIQLVPNGAVVQVNVLKSSGDAAFDRSAIVAVNKSERFPEIADLPNRVFEKYYRKFNLLFKPEDLRL</sequence>
<dbReference type="EMBL" id="CACSIO010000001">
    <property type="protein sequence ID" value="CAA0081512.1"/>
    <property type="molecule type" value="Genomic_DNA"/>
</dbReference>
<evidence type="ECO:0000256" key="4">
    <source>
        <dbReference type="ARBA" id="ARBA00023136"/>
    </source>
</evidence>
<reference evidence="8 9" key="1">
    <citation type="submission" date="2019-11" db="EMBL/GenBank/DDBJ databases">
        <authorList>
            <person name="Holert J."/>
        </authorList>
    </citation>
    <scope>NUCLEOTIDE SEQUENCE [LARGE SCALE GENOMIC DNA]</scope>
    <source>
        <strain evidence="8">SB11_3</strain>
    </source>
</reference>
<dbReference type="Pfam" id="PF13103">
    <property type="entry name" value="TonB_2"/>
    <property type="match status" value="1"/>
</dbReference>
<evidence type="ECO:0000256" key="7">
    <source>
        <dbReference type="SAM" id="Phobius"/>
    </source>
</evidence>
<feature type="region of interest" description="Disordered" evidence="6">
    <location>
        <begin position="60"/>
        <end position="89"/>
    </location>
</feature>
<keyword evidence="2 7" id="KW-0812">Transmembrane</keyword>
<evidence type="ECO:0000313" key="8">
    <source>
        <dbReference type="EMBL" id="CAA0081512.1"/>
    </source>
</evidence>
<feature type="transmembrane region" description="Helical" evidence="7">
    <location>
        <begin position="12"/>
        <end position="32"/>
    </location>
</feature>
<organism evidence="8 9">
    <name type="scientific">BD1-7 clade bacterium</name>
    <dbReference type="NCBI Taxonomy" id="2029982"/>
    <lineage>
        <taxon>Bacteria</taxon>
        <taxon>Pseudomonadati</taxon>
        <taxon>Pseudomonadota</taxon>
        <taxon>Gammaproteobacteria</taxon>
        <taxon>Cellvibrionales</taxon>
        <taxon>Spongiibacteraceae</taxon>
        <taxon>BD1-7 clade</taxon>
    </lineage>
</organism>
<evidence type="ECO:0000256" key="2">
    <source>
        <dbReference type="ARBA" id="ARBA00022692"/>
    </source>
</evidence>
<evidence type="ECO:0000256" key="6">
    <source>
        <dbReference type="SAM" id="MobiDB-lite"/>
    </source>
</evidence>
<protein>
    <submittedName>
        <fullName evidence="8">Protein TolA</fullName>
    </submittedName>
</protein>
<dbReference type="NCBIfam" id="TIGR01352">
    <property type="entry name" value="tonB_Cterm"/>
    <property type="match status" value="1"/>
</dbReference>
<dbReference type="OrthoDB" id="9779830at2"/>
<dbReference type="GO" id="GO:0043213">
    <property type="term" value="P:bacteriocin transport"/>
    <property type="evidence" value="ECO:0007669"/>
    <property type="project" value="InterPro"/>
</dbReference>